<feature type="chain" id="PRO_5035294093" description="EGF-like domain-containing protein" evidence="3">
    <location>
        <begin position="19"/>
        <end position="423"/>
    </location>
</feature>
<dbReference type="OMA" id="PIERFQW"/>
<dbReference type="SMART" id="SM00179">
    <property type="entry name" value="EGF_CA"/>
    <property type="match status" value="1"/>
</dbReference>
<dbReference type="RefSeq" id="XP_024085244.1">
    <property type="nucleotide sequence ID" value="XM_024229476.1"/>
</dbReference>
<keyword evidence="6" id="KW-1185">Reference proteome</keyword>
<accession>A0A8I6SP59</accession>
<evidence type="ECO:0000256" key="2">
    <source>
        <dbReference type="ARBA" id="ARBA00023157"/>
    </source>
</evidence>
<dbReference type="KEGG" id="clec:106666442"/>
<reference evidence="5" key="1">
    <citation type="submission" date="2022-01" db="UniProtKB">
        <authorList>
            <consortium name="EnsemblMetazoa"/>
        </authorList>
    </citation>
    <scope>IDENTIFICATION</scope>
</reference>
<dbReference type="PROSITE" id="PS00010">
    <property type="entry name" value="ASX_HYDROXYL"/>
    <property type="match status" value="1"/>
</dbReference>
<dbReference type="Pfam" id="PF07645">
    <property type="entry name" value="EGF_CA"/>
    <property type="match status" value="1"/>
</dbReference>
<dbReference type="EnsemblMetazoa" id="XM_024229476.1">
    <property type="protein sequence ID" value="XP_024085244.1"/>
    <property type="gene ID" value="LOC106666442"/>
</dbReference>
<keyword evidence="1" id="KW-0245">EGF-like domain</keyword>
<dbReference type="SMART" id="SM00181">
    <property type="entry name" value="EGF"/>
    <property type="match status" value="2"/>
</dbReference>
<dbReference type="InterPro" id="IPR000742">
    <property type="entry name" value="EGF"/>
</dbReference>
<dbReference type="Gene3D" id="2.10.25.10">
    <property type="entry name" value="Laminin"/>
    <property type="match status" value="1"/>
</dbReference>
<name>A0A8I6SP59_CIMLE</name>
<dbReference type="AlphaFoldDB" id="A0A8I6SP59"/>
<keyword evidence="3" id="KW-0732">Signal</keyword>
<evidence type="ECO:0000313" key="6">
    <source>
        <dbReference type="Proteomes" id="UP000494040"/>
    </source>
</evidence>
<dbReference type="InterPro" id="IPR049883">
    <property type="entry name" value="NOTCH1_EGF-like"/>
</dbReference>
<sequence length="423" mass="49640">MLLSTLSIFFLQWRCTFTDESVAMNTNSNDVWSEEMGMLQEEWVSNAIKDIAFFLRSHKFNEYDRRFQTQSNQVYVYSAKFPEPPLKNMHWEVHRSCSKGFTECIRYLMKVVKKTNLQRVRDTSYVVRINGWNKDKDREKISAADDECKTLRDMDSKDTDLFEGPIAKFRWRTTASYYMCLFTLEENPELATFGEPCDSFASCAWGDLEFSNKDPRADDTQPFFCAMYSFCPDICCPLKYVRDLAECESSPTNPCRNNSTVNEICKFERSKNRDLTSMIKNRWNVTCNCMPGFIWDSRFGMCVDFDECYEKANVCDKSSETCVNTKGGYECFCALGFVQAEGHCVAVDTLTRYGNVSLFTILRHKRKKKKVDYFKNRNFTRKSKRNISHRRSHMLWNHGFSMETIRKELLSIDLTRGEVLMWE</sequence>
<dbReference type="PROSITE" id="PS01186">
    <property type="entry name" value="EGF_2"/>
    <property type="match status" value="1"/>
</dbReference>
<feature type="signal peptide" evidence="3">
    <location>
        <begin position="1"/>
        <end position="18"/>
    </location>
</feature>
<evidence type="ECO:0000259" key="4">
    <source>
        <dbReference type="PROSITE" id="PS01186"/>
    </source>
</evidence>
<protein>
    <recommendedName>
        <fullName evidence="4">EGF-like domain-containing protein</fullName>
    </recommendedName>
</protein>
<dbReference type="Proteomes" id="UP000494040">
    <property type="component" value="Unassembled WGS sequence"/>
</dbReference>
<dbReference type="InterPro" id="IPR000152">
    <property type="entry name" value="EGF-type_Asp/Asn_hydroxyl_site"/>
</dbReference>
<dbReference type="InterPro" id="IPR018097">
    <property type="entry name" value="EGF_Ca-bd_CS"/>
</dbReference>
<evidence type="ECO:0000256" key="1">
    <source>
        <dbReference type="ARBA" id="ARBA00022536"/>
    </source>
</evidence>
<evidence type="ECO:0000256" key="3">
    <source>
        <dbReference type="SAM" id="SignalP"/>
    </source>
</evidence>
<organism evidence="5 6">
    <name type="scientific">Cimex lectularius</name>
    <name type="common">Bed bug</name>
    <name type="synonym">Acanthia lectularia</name>
    <dbReference type="NCBI Taxonomy" id="79782"/>
    <lineage>
        <taxon>Eukaryota</taxon>
        <taxon>Metazoa</taxon>
        <taxon>Ecdysozoa</taxon>
        <taxon>Arthropoda</taxon>
        <taxon>Hexapoda</taxon>
        <taxon>Insecta</taxon>
        <taxon>Pterygota</taxon>
        <taxon>Neoptera</taxon>
        <taxon>Paraneoptera</taxon>
        <taxon>Hemiptera</taxon>
        <taxon>Heteroptera</taxon>
        <taxon>Panheteroptera</taxon>
        <taxon>Cimicomorpha</taxon>
        <taxon>Cimicidae</taxon>
        <taxon>Cimex</taxon>
    </lineage>
</organism>
<dbReference type="SUPFAM" id="SSF57196">
    <property type="entry name" value="EGF/Laminin"/>
    <property type="match status" value="1"/>
</dbReference>
<keyword evidence="2" id="KW-1015">Disulfide bond</keyword>
<evidence type="ECO:0000313" key="5">
    <source>
        <dbReference type="EnsemblMetazoa" id="XP_024085244.1"/>
    </source>
</evidence>
<dbReference type="GeneID" id="106666442"/>
<proteinExistence type="predicted"/>
<dbReference type="GO" id="GO:0005509">
    <property type="term" value="F:calcium ion binding"/>
    <property type="evidence" value="ECO:0007669"/>
    <property type="project" value="InterPro"/>
</dbReference>
<dbReference type="CDD" id="cd00054">
    <property type="entry name" value="EGF_CA"/>
    <property type="match status" value="1"/>
</dbReference>
<dbReference type="OrthoDB" id="5985519at2759"/>
<dbReference type="InterPro" id="IPR001881">
    <property type="entry name" value="EGF-like_Ca-bd_dom"/>
</dbReference>
<dbReference type="PROSITE" id="PS01187">
    <property type="entry name" value="EGF_CA"/>
    <property type="match status" value="1"/>
</dbReference>
<feature type="domain" description="EGF-like" evidence="4">
    <location>
        <begin position="331"/>
        <end position="344"/>
    </location>
</feature>